<proteinExistence type="predicted"/>
<feature type="domain" description="DUF4440" evidence="1">
    <location>
        <begin position="2"/>
        <end position="85"/>
    </location>
</feature>
<reference evidence="2 3" key="1">
    <citation type="submission" date="2015-11" db="EMBL/GenBank/DDBJ databases">
        <title>Whole-Genome Sequence of Candidatus Oderbacter manganicum from the National Park Lower Oder Valley, Germany.</title>
        <authorList>
            <person name="Braun B."/>
            <person name="Liere K."/>
            <person name="Szewzyk U."/>
        </authorList>
    </citation>
    <scope>NUCLEOTIDE SEQUENCE [LARGE SCALE GENOMIC DNA]</scope>
    <source>
        <strain evidence="2 3">OTSz_A_272</strain>
    </source>
</reference>
<name>A0A1B1ALG6_9PROT</name>
<dbReference type="Pfam" id="PF14534">
    <property type="entry name" value="DUF4440"/>
    <property type="match status" value="1"/>
</dbReference>
<keyword evidence="3" id="KW-1185">Reference proteome</keyword>
<dbReference type="InterPro" id="IPR032710">
    <property type="entry name" value="NTF2-like_dom_sf"/>
</dbReference>
<protein>
    <recommendedName>
        <fullName evidence="1">DUF4440 domain-containing protein</fullName>
    </recommendedName>
</protein>
<gene>
    <name evidence="2" type="ORF">ATE48_16475</name>
</gene>
<evidence type="ECO:0000259" key="1">
    <source>
        <dbReference type="Pfam" id="PF14534"/>
    </source>
</evidence>
<accession>A0A1B1ALG6</accession>
<dbReference type="InterPro" id="IPR027843">
    <property type="entry name" value="DUF4440"/>
</dbReference>
<dbReference type="Proteomes" id="UP000092498">
    <property type="component" value="Chromosome"/>
</dbReference>
<evidence type="ECO:0000313" key="2">
    <source>
        <dbReference type="EMBL" id="ANP47394.1"/>
    </source>
</evidence>
<organism evidence="2 3">
    <name type="scientific">Candidatus Viadribacter manganicus</name>
    <dbReference type="NCBI Taxonomy" id="1759059"/>
    <lineage>
        <taxon>Bacteria</taxon>
        <taxon>Pseudomonadati</taxon>
        <taxon>Pseudomonadota</taxon>
        <taxon>Alphaproteobacteria</taxon>
        <taxon>Hyphomonadales</taxon>
        <taxon>Hyphomonadaceae</taxon>
        <taxon>Candidatus Viadribacter</taxon>
    </lineage>
</organism>
<dbReference type="EMBL" id="CP013244">
    <property type="protein sequence ID" value="ANP47394.1"/>
    <property type="molecule type" value="Genomic_DNA"/>
</dbReference>
<evidence type="ECO:0000313" key="3">
    <source>
        <dbReference type="Proteomes" id="UP000092498"/>
    </source>
</evidence>
<dbReference type="Gene3D" id="3.10.450.50">
    <property type="match status" value="1"/>
</dbReference>
<sequence>MTADEYVLVGSDGARQNKADLVAFWSADGFARAPVTITEPVEHIWSDGAALGGAVTLSWSEGGTPINVTIRYIDIWALRDGEWRVVYGQSTRAPAPS</sequence>
<dbReference type="RefSeq" id="WP_066773438.1">
    <property type="nucleotide sequence ID" value="NZ_CP013244.1"/>
</dbReference>
<dbReference type="SUPFAM" id="SSF54427">
    <property type="entry name" value="NTF2-like"/>
    <property type="match status" value="1"/>
</dbReference>
<dbReference type="KEGG" id="cbot:ATE48_16475"/>
<dbReference type="AlphaFoldDB" id="A0A1B1ALG6"/>
<dbReference type="InParanoid" id="A0A1B1ALG6"/>